<dbReference type="RefSeq" id="WP_308731273.1">
    <property type="nucleotide sequence ID" value="NZ_JAJEQN010000007.1"/>
</dbReference>
<proteinExistence type="predicted"/>
<dbReference type="PROSITE" id="PS51257">
    <property type="entry name" value="PROKAR_LIPOPROTEIN"/>
    <property type="match status" value="1"/>
</dbReference>
<comment type="caution">
    <text evidence="1">The sequence shown here is derived from an EMBL/GenBank/DDBJ whole genome shotgun (WGS) entry which is preliminary data.</text>
</comment>
<evidence type="ECO:0000313" key="1">
    <source>
        <dbReference type="EMBL" id="MCC2220825.1"/>
    </source>
</evidence>
<sequence>MDKRRKKRVWFLTVLATVAALSLFVFSGCAKLASAINDIKGSLIGNQYTIYTYDNFGNLVLETSGKKIDIAGNPVKNTSYDENGKVITGYELSSVITITIDGNEIESCGDTCIFVQKGLTPDVDFTTETIQSSGSVLDITSLSAKLNQYKNKFGKARVVVIKSQLGNPIMAFSGDSVYWEIPEDLPKMTKLMIDGKALYIHRANFQIIDKELIE</sequence>
<dbReference type="EMBL" id="JAJEQN010000007">
    <property type="protein sequence ID" value="MCC2220825.1"/>
    <property type="molecule type" value="Genomic_DNA"/>
</dbReference>
<dbReference type="AlphaFoldDB" id="A0AAE3JB19"/>
<dbReference type="Pfam" id="PF16475">
    <property type="entry name" value="DUF5052"/>
    <property type="match status" value="1"/>
</dbReference>
<name>A0AAE3JB19_9FIRM</name>
<organism evidence="1 2">
    <name type="scientific">Anthropogastromicrobium aceti</name>
    <dbReference type="NCBI Taxonomy" id="2981768"/>
    <lineage>
        <taxon>Bacteria</taxon>
        <taxon>Bacillati</taxon>
        <taxon>Bacillota</taxon>
        <taxon>Clostridia</taxon>
        <taxon>Lachnospirales</taxon>
        <taxon>Lachnospiraceae</taxon>
        <taxon>Anthropogastromicrobium</taxon>
    </lineage>
</organism>
<gene>
    <name evidence="1" type="ORF">LKD48_04075</name>
</gene>
<reference evidence="1 2" key="1">
    <citation type="submission" date="2021-10" db="EMBL/GenBank/DDBJ databases">
        <title>Anaerobic single-cell dispensing facilitates the cultivation of human gut bacteria.</title>
        <authorList>
            <person name="Afrizal A."/>
        </authorList>
    </citation>
    <scope>NUCLEOTIDE SEQUENCE [LARGE SCALE GENOMIC DNA]</scope>
    <source>
        <strain evidence="1 2">CLA-AA-H224</strain>
    </source>
</reference>
<accession>A0AAE3JB19</accession>
<evidence type="ECO:0000313" key="2">
    <source>
        <dbReference type="Proteomes" id="UP001198200"/>
    </source>
</evidence>
<keyword evidence="2" id="KW-1185">Reference proteome</keyword>
<dbReference type="InterPro" id="IPR032484">
    <property type="entry name" value="DUF5052"/>
</dbReference>
<protein>
    <submittedName>
        <fullName evidence="1">DUF5052 family protein</fullName>
    </submittedName>
</protein>
<dbReference type="Proteomes" id="UP001198200">
    <property type="component" value="Unassembled WGS sequence"/>
</dbReference>